<dbReference type="PANTHER" id="PTHR33087:SF31">
    <property type="entry name" value="OS06G0482850 PROTEIN"/>
    <property type="match status" value="1"/>
</dbReference>
<evidence type="ECO:0008006" key="5">
    <source>
        <dbReference type="Google" id="ProtNLM"/>
    </source>
</evidence>
<dbReference type="FunCoup" id="A0A2K2CRI2">
    <property type="interactions" value="1"/>
</dbReference>
<evidence type="ECO:0000256" key="1">
    <source>
        <dbReference type="SAM" id="MobiDB-lite"/>
    </source>
</evidence>
<dbReference type="Proteomes" id="UP000008810">
    <property type="component" value="Chromosome 4"/>
</dbReference>
<evidence type="ECO:0000313" key="2">
    <source>
        <dbReference type="EMBL" id="PNT64639.1"/>
    </source>
</evidence>
<dbReference type="EnsemblPlants" id="PNT64639">
    <property type="protein sequence ID" value="PNT64639"/>
    <property type="gene ID" value="BRADI_4g30771v3"/>
</dbReference>
<reference evidence="2" key="2">
    <citation type="submission" date="2017-06" db="EMBL/GenBank/DDBJ databases">
        <title>WGS assembly of Brachypodium distachyon.</title>
        <authorList>
            <consortium name="The International Brachypodium Initiative"/>
            <person name="Lucas S."/>
            <person name="Harmon-Smith M."/>
            <person name="Lail K."/>
            <person name="Tice H."/>
            <person name="Grimwood J."/>
            <person name="Bruce D."/>
            <person name="Barry K."/>
            <person name="Shu S."/>
            <person name="Lindquist E."/>
            <person name="Wang M."/>
            <person name="Pitluck S."/>
            <person name="Vogel J.P."/>
            <person name="Garvin D.F."/>
            <person name="Mockler T.C."/>
            <person name="Schmutz J."/>
            <person name="Rokhsar D."/>
            <person name="Bevan M.W."/>
        </authorList>
    </citation>
    <scope>NUCLEOTIDE SEQUENCE</scope>
    <source>
        <strain evidence="2">Bd21</strain>
    </source>
</reference>
<organism evidence="2">
    <name type="scientific">Brachypodium distachyon</name>
    <name type="common">Purple false brome</name>
    <name type="synonym">Trachynia distachya</name>
    <dbReference type="NCBI Taxonomy" id="15368"/>
    <lineage>
        <taxon>Eukaryota</taxon>
        <taxon>Viridiplantae</taxon>
        <taxon>Streptophyta</taxon>
        <taxon>Embryophyta</taxon>
        <taxon>Tracheophyta</taxon>
        <taxon>Spermatophyta</taxon>
        <taxon>Magnoliopsida</taxon>
        <taxon>Liliopsida</taxon>
        <taxon>Poales</taxon>
        <taxon>Poaceae</taxon>
        <taxon>BOP clade</taxon>
        <taxon>Pooideae</taxon>
        <taxon>Stipodae</taxon>
        <taxon>Brachypodieae</taxon>
        <taxon>Brachypodium</taxon>
    </lineage>
</organism>
<accession>A0A2K2CRI2</accession>
<dbReference type="InParanoid" id="A0A2K2CRI2"/>
<dbReference type="EMBL" id="CM000883">
    <property type="protein sequence ID" value="PNT64639.1"/>
    <property type="molecule type" value="Genomic_DNA"/>
</dbReference>
<dbReference type="Gramene" id="PNT64639">
    <property type="protein sequence ID" value="PNT64639"/>
    <property type="gene ID" value="BRADI_4g30771v3"/>
</dbReference>
<reference evidence="3" key="3">
    <citation type="submission" date="2018-08" db="UniProtKB">
        <authorList>
            <consortium name="EnsemblPlants"/>
        </authorList>
    </citation>
    <scope>IDENTIFICATION</scope>
    <source>
        <strain evidence="3">cv. Bd21</strain>
    </source>
</reference>
<feature type="region of interest" description="Disordered" evidence="1">
    <location>
        <begin position="263"/>
        <end position="317"/>
    </location>
</feature>
<evidence type="ECO:0000313" key="3">
    <source>
        <dbReference type="EnsemblPlants" id="PNT64639"/>
    </source>
</evidence>
<dbReference type="PANTHER" id="PTHR33087">
    <property type="entry name" value="OS07G0539200 PROTEIN"/>
    <property type="match status" value="1"/>
</dbReference>
<name>A0A2K2CRI2_BRADI</name>
<sequence length="453" mass="48898">MVVPAPAALVVVAPRPSLPPAAPLPLGPAVNLPGEPGARPRGEYRIIPRSRAVDAAEEALAWSLVVTVAGARGRVPSSAIDALISRACPLASGLFSVHHFWPEDFLRVCSSEAVRSAILAVGVVQGGGFSPRFNKWNRQLQPTLRPLRYMVYLELDGIPPHAWNVETAKFILGPACWVKRLGTETANRDDMGRFSVIAWTVNPEGIVSELEIGIPEPLPPLDADDHEIFLKQSDLIPVVVSVLDYPVIVHLLRVEDREEFTDISSPNFSAGSSDDGSDPGGDLGRGSSPRRPRSRVFPFARGVVDGQRPASGGADGAVDLSSDVGLVESMVGPFRCDCRRVPLAVLPSPSPRPVVLRQSKLRRSPPRPIRRSARVANRRRSCSSVGRQQKLLISRLGLALEGEQIGDEALAAYIKLFEQPLSGDHIAAILAIFVWEPDALPLMSYDMLAVVVS</sequence>
<proteinExistence type="predicted"/>
<gene>
    <name evidence="2" type="ORF">BRADI_4g30771v3</name>
</gene>
<dbReference type="AlphaFoldDB" id="A0A2K2CRI2"/>
<evidence type="ECO:0000313" key="4">
    <source>
        <dbReference type="Proteomes" id="UP000008810"/>
    </source>
</evidence>
<dbReference type="OrthoDB" id="696323at2759"/>
<reference evidence="2 3" key="1">
    <citation type="journal article" date="2010" name="Nature">
        <title>Genome sequencing and analysis of the model grass Brachypodium distachyon.</title>
        <authorList>
            <consortium name="International Brachypodium Initiative"/>
        </authorList>
    </citation>
    <scope>NUCLEOTIDE SEQUENCE [LARGE SCALE GENOMIC DNA]</scope>
    <source>
        <strain evidence="2 3">Bd21</strain>
    </source>
</reference>
<dbReference type="InterPro" id="IPR053253">
    <property type="entry name" value="Sex_diff_modulator"/>
</dbReference>
<keyword evidence="4" id="KW-1185">Reference proteome</keyword>
<protein>
    <recommendedName>
        <fullName evidence="5">DUF4283 domain-containing protein</fullName>
    </recommendedName>
</protein>